<comment type="cofactor">
    <cofactor evidence="1">
        <name>FAD</name>
        <dbReference type="ChEBI" id="CHEBI:57692"/>
    </cofactor>
</comment>
<dbReference type="EMBL" id="JABEXW010000125">
    <property type="protein sequence ID" value="KAF4970399.1"/>
    <property type="molecule type" value="Genomic_DNA"/>
</dbReference>
<dbReference type="InterPro" id="IPR050562">
    <property type="entry name" value="FAD_mOase_fung"/>
</dbReference>
<dbReference type="GO" id="GO:0016020">
    <property type="term" value="C:membrane"/>
    <property type="evidence" value="ECO:0007669"/>
    <property type="project" value="UniProtKB-SubCell"/>
</dbReference>
<evidence type="ECO:0000256" key="3">
    <source>
        <dbReference type="ARBA" id="ARBA00007992"/>
    </source>
</evidence>
<evidence type="ECO:0000313" key="13">
    <source>
        <dbReference type="Proteomes" id="UP000622797"/>
    </source>
</evidence>
<proteinExistence type="inferred from homology"/>
<dbReference type="PRINTS" id="PR00420">
    <property type="entry name" value="RNGMNOXGNASE"/>
</dbReference>
<organism evidence="12 13">
    <name type="scientific">Fusarium sarcochroum</name>
    <dbReference type="NCBI Taxonomy" id="1208366"/>
    <lineage>
        <taxon>Eukaryota</taxon>
        <taxon>Fungi</taxon>
        <taxon>Dikarya</taxon>
        <taxon>Ascomycota</taxon>
        <taxon>Pezizomycotina</taxon>
        <taxon>Sordariomycetes</taxon>
        <taxon>Hypocreomycetidae</taxon>
        <taxon>Hypocreales</taxon>
        <taxon>Nectriaceae</taxon>
        <taxon>Fusarium</taxon>
        <taxon>Fusarium lateritium species complex</taxon>
    </lineage>
</organism>
<dbReference type="Proteomes" id="UP000622797">
    <property type="component" value="Unassembled WGS sequence"/>
</dbReference>
<evidence type="ECO:0000256" key="2">
    <source>
        <dbReference type="ARBA" id="ARBA00004370"/>
    </source>
</evidence>
<dbReference type="PANTHER" id="PTHR47356:SF2">
    <property type="entry name" value="FAD-BINDING DOMAIN-CONTAINING PROTEIN-RELATED"/>
    <property type="match status" value="1"/>
</dbReference>
<dbReference type="InterPro" id="IPR036188">
    <property type="entry name" value="FAD/NAD-bd_sf"/>
</dbReference>
<evidence type="ECO:0000256" key="9">
    <source>
        <dbReference type="ARBA" id="ARBA00023033"/>
    </source>
</evidence>
<dbReference type="SUPFAM" id="SSF51905">
    <property type="entry name" value="FAD/NAD(P)-binding domain"/>
    <property type="match status" value="1"/>
</dbReference>
<dbReference type="InterPro" id="IPR002938">
    <property type="entry name" value="FAD-bd"/>
</dbReference>
<keyword evidence="5" id="KW-0812">Transmembrane</keyword>
<evidence type="ECO:0000256" key="4">
    <source>
        <dbReference type="ARBA" id="ARBA00022630"/>
    </source>
</evidence>
<protein>
    <recommendedName>
        <fullName evidence="11">FAD-binding domain-containing protein</fullName>
    </recommendedName>
</protein>
<evidence type="ECO:0000256" key="1">
    <source>
        <dbReference type="ARBA" id="ARBA00001974"/>
    </source>
</evidence>
<keyword evidence="10" id="KW-0472">Membrane</keyword>
<reference evidence="12" key="2">
    <citation type="submission" date="2020-05" db="EMBL/GenBank/DDBJ databases">
        <authorList>
            <person name="Kim H.-S."/>
            <person name="Proctor R.H."/>
            <person name="Brown D.W."/>
        </authorList>
    </citation>
    <scope>NUCLEOTIDE SEQUENCE</scope>
    <source>
        <strain evidence="12">NRRL 20472</strain>
    </source>
</reference>
<dbReference type="Gene3D" id="3.50.50.60">
    <property type="entry name" value="FAD/NAD(P)-binding domain"/>
    <property type="match status" value="1"/>
</dbReference>
<evidence type="ECO:0000313" key="12">
    <source>
        <dbReference type="EMBL" id="KAF4970399.1"/>
    </source>
</evidence>
<dbReference type="GO" id="GO:0004497">
    <property type="term" value="F:monooxygenase activity"/>
    <property type="evidence" value="ECO:0007669"/>
    <property type="project" value="UniProtKB-KW"/>
</dbReference>
<evidence type="ECO:0000256" key="8">
    <source>
        <dbReference type="ARBA" id="ARBA00023002"/>
    </source>
</evidence>
<keyword evidence="9" id="KW-0503">Monooxygenase</keyword>
<evidence type="ECO:0000256" key="7">
    <source>
        <dbReference type="ARBA" id="ARBA00022989"/>
    </source>
</evidence>
<dbReference type="PANTHER" id="PTHR47356">
    <property type="entry name" value="FAD-DEPENDENT MONOOXYGENASE ASQG-RELATED"/>
    <property type="match status" value="1"/>
</dbReference>
<keyword evidence="8" id="KW-0560">Oxidoreductase</keyword>
<feature type="domain" description="FAD-binding" evidence="11">
    <location>
        <begin position="8"/>
        <end position="343"/>
    </location>
</feature>
<keyword evidence="13" id="KW-1185">Reference proteome</keyword>
<keyword evidence="6" id="KW-0274">FAD</keyword>
<evidence type="ECO:0000259" key="11">
    <source>
        <dbReference type="Pfam" id="PF01494"/>
    </source>
</evidence>
<dbReference type="Pfam" id="PF01494">
    <property type="entry name" value="FAD_binding_3"/>
    <property type="match status" value="1"/>
</dbReference>
<comment type="subcellular location">
    <subcellularLocation>
        <location evidence="2">Membrane</location>
    </subcellularLocation>
</comment>
<evidence type="ECO:0000256" key="10">
    <source>
        <dbReference type="ARBA" id="ARBA00023136"/>
    </source>
</evidence>
<comment type="similarity">
    <text evidence="3">Belongs to the paxM FAD-dependent monooxygenase family.</text>
</comment>
<evidence type="ECO:0000256" key="6">
    <source>
        <dbReference type="ARBA" id="ARBA00022827"/>
    </source>
</evidence>
<gene>
    <name evidence="12" type="ORF">FSARC_2561</name>
</gene>
<comment type="caution">
    <text evidence="12">The sequence shown here is derived from an EMBL/GenBank/DDBJ whole genome shotgun (WGS) entry which is preliminary data.</text>
</comment>
<keyword evidence="4" id="KW-0285">Flavoprotein</keyword>
<dbReference type="AlphaFoldDB" id="A0A8H4XDQ5"/>
<dbReference type="GO" id="GO:0071949">
    <property type="term" value="F:FAD binding"/>
    <property type="evidence" value="ECO:0007669"/>
    <property type="project" value="InterPro"/>
</dbReference>
<reference evidence="12" key="1">
    <citation type="journal article" date="2020" name="BMC Genomics">
        <title>Correction to: Identification and distribution of gene clusters required for synthesis of sphingolipid metabolism inhibitors in diverse species of the filamentous fungus Fusarium.</title>
        <authorList>
            <person name="Kim H.S."/>
            <person name="Lohmar J.M."/>
            <person name="Busman M."/>
            <person name="Brown D.W."/>
            <person name="Naumann T.A."/>
            <person name="Divon H.H."/>
            <person name="Lysoe E."/>
            <person name="Uhlig S."/>
            <person name="Proctor R.H."/>
        </authorList>
    </citation>
    <scope>NUCLEOTIDE SEQUENCE</scope>
    <source>
        <strain evidence="12">NRRL 20472</strain>
    </source>
</reference>
<accession>A0A8H4XDQ5</accession>
<evidence type="ECO:0000256" key="5">
    <source>
        <dbReference type="ARBA" id="ARBA00022692"/>
    </source>
</evidence>
<dbReference type="OrthoDB" id="2431938at2759"/>
<keyword evidence="7" id="KW-1133">Transmembrane helix</keyword>
<sequence>MSAMSNFKVLIVGAGPTGLLAALALQRAGIDFIILEKRKEADLNWGASVCVWPHSVRILDQLGLLEEAQALHLPMQKKCNLKRDGTVMAWSNMIENIGHYHGHDWMLFQRGDLVNLLKGELSDITNQLIVDKQVTSVVSKDDGVEVACSDSTSYNAGMLIGADGINSTARSFVIDGDTTETEDTDRDFTTTFYGFYGHGVSLSPDLEVGVDYETHSEGFSSQLIVPSHERYFFTIYLKLDTPTKKRHYITGEQADELAEQYADIYLAPGITFKQVWKSKSWTYAAPYEEGVAKTWFKDRVVLLGDSVHKMTPNIGFGLNTGWQSTVVLINHLRPLLADNPSPSTRDLTKVFEEYQKIRHAHVKKDTELSGTSTRAVMWDNILWKVLDQYVLPYINGDTILAKHMCSPTVKKAFTLNFLPEPNFKDGEIAWDNRPAVV</sequence>
<name>A0A8H4XDQ5_9HYPO</name>